<dbReference type="Gene3D" id="3.30.70.20">
    <property type="match status" value="1"/>
</dbReference>
<gene>
    <name evidence="6" type="ORF">AFULGI_00013370</name>
</gene>
<dbReference type="InterPro" id="IPR017896">
    <property type="entry name" value="4Fe4S_Fe-S-bd"/>
</dbReference>
<feature type="domain" description="4Fe-4S ferredoxin-type" evidence="5">
    <location>
        <begin position="44"/>
        <end position="74"/>
    </location>
</feature>
<sequence>MKFRVEFDPRRCGAAGECVDVCKNGVWTWKEVESRFLGMRIRRRIPFPENQEKCTGCRKCERICPTRCVRVVEA</sequence>
<evidence type="ECO:0000256" key="2">
    <source>
        <dbReference type="ARBA" id="ARBA00022723"/>
    </source>
</evidence>
<dbReference type="HOGENOM" id="CLU_139698_5_3_2"/>
<evidence type="ECO:0000259" key="5">
    <source>
        <dbReference type="PROSITE" id="PS51379"/>
    </source>
</evidence>
<evidence type="ECO:0000256" key="1">
    <source>
        <dbReference type="ARBA" id="ARBA00022485"/>
    </source>
</evidence>
<dbReference type="InterPro" id="IPR017900">
    <property type="entry name" value="4Fe4S_Fe_S_CS"/>
</dbReference>
<keyword evidence="3" id="KW-0408">Iron</keyword>
<dbReference type="PANTHER" id="PTHR43687">
    <property type="entry name" value="ADENYLYLSULFATE REDUCTASE, BETA SUBUNIT"/>
    <property type="match status" value="1"/>
</dbReference>
<dbReference type="Pfam" id="PF12838">
    <property type="entry name" value="Fer4_7"/>
    <property type="match status" value="1"/>
</dbReference>
<dbReference type="GeneID" id="24794842"/>
<dbReference type="AlphaFoldDB" id="A0A075WCK1"/>
<dbReference type="PROSITE" id="PS00198">
    <property type="entry name" value="4FE4S_FER_1"/>
    <property type="match status" value="1"/>
</dbReference>
<dbReference type="EC" id="1.2.7.3" evidence="6"/>
<dbReference type="GO" id="GO:0047553">
    <property type="term" value="F:2-oxoglutarate synthase activity"/>
    <property type="evidence" value="ECO:0007669"/>
    <property type="project" value="UniProtKB-EC"/>
</dbReference>
<keyword evidence="2" id="KW-0479">Metal-binding</keyword>
<reference evidence="6 7" key="1">
    <citation type="submission" date="2013-07" db="EMBL/GenBank/DDBJ databases">
        <title>Genome of Archaeoglobus fulgidus.</title>
        <authorList>
            <person name="Fiebig A."/>
            <person name="Birkeland N.-K."/>
        </authorList>
    </citation>
    <scope>NUCLEOTIDE SEQUENCE [LARGE SCALE GENOMIC DNA]</scope>
    <source>
        <strain evidence="6 7">DSM 8774</strain>
    </source>
</reference>
<name>A0A075WCK1_ARCFL</name>
<dbReference type="EMBL" id="CP006577">
    <property type="protein sequence ID" value="AIG98110.1"/>
    <property type="molecule type" value="Genomic_DNA"/>
</dbReference>
<feature type="domain" description="4Fe-4S ferredoxin-type" evidence="5">
    <location>
        <begin position="3"/>
        <end position="32"/>
    </location>
</feature>
<evidence type="ECO:0000313" key="6">
    <source>
        <dbReference type="EMBL" id="AIG98110.1"/>
    </source>
</evidence>
<dbReference type="RefSeq" id="WP_010878734.1">
    <property type="nucleotide sequence ID" value="NZ_CP006577.1"/>
</dbReference>
<evidence type="ECO:0000313" key="7">
    <source>
        <dbReference type="Proteomes" id="UP000028501"/>
    </source>
</evidence>
<keyword evidence="6" id="KW-0560">Oxidoreductase</keyword>
<organism evidence="6 7">
    <name type="scientific">Archaeoglobus fulgidus DSM 8774</name>
    <dbReference type="NCBI Taxonomy" id="1344584"/>
    <lineage>
        <taxon>Archaea</taxon>
        <taxon>Methanobacteriati</taxon>
        <taxon>Methanobacteriota</taxon>
        <taxon>Archaeoglobi</taxon>
        <taxon>Archaeoglobales</taxon>
        <taxon>Archaeoglobaceae</taxon>
        <taxon>Archaeoglobus</taxon>
    </lineage>
</organism>
<dbReference type="SUPFAM" id="SSF54862">
    <property type="entry name" value="4Fe-4S ferredoxins"/>
    <property type="match status" value="1"/>
</dbReference>
<dbReference type="GO" id="GO:0046872">
    <property type="term" value="F:metal ion binding"/>
    <property type="evidence" value="ECO:0007669"/>
    <property type="project" value="UniProtKB-KW"/>
</dbReference>
<keyword evidence="4" id="KW-0411">Iron-sulfur</keyword>
<dbReference type="Proteomes" id="UP000028501">
    <property type="component" value="Chromosome"/>
</dbReference>
<dbReference type="InterPro" id="IPR050572">
    <property type="entry name" value="Fe-S_Ferredoxin"/>
</dbReference>
<keyword evidence="1" id="KW-0004">4Fe-4S</keyword>
<accession>A0A075WCK1</accession>
<proteinExistence type="predicted"/>
<dbReference type="KEGG" id="afg:AFULGI_00013370"/>
<evidence type="ECO:0000256" key="4">
    <source>
        <dbReference type="ARBA" id="ARBA00023014"/>
    </source>
</evidence>
<evidence type="ECO:0000256" key="3">
    <source>
        <dbReference type="ARBA" id="ARBA00023004"/>
    </source>
</evidence>
<protein>
    <submittedName>
        <fullName evidence="6">Ferredoxin</fullName>
        <ecNumber evidence="6">1.2.7.3</ecNumber>
    </submittedName>
</protein>
<dbReference type="PANTHER" id="PTHR43687:SF1">
    <property type="entry name" value="FERREDOXIN III"/>
    <property type="match status" value="1"/>
</dbReference>
<dbReference type="GO" id="GO:0051539">
    <property type="term" value="F:4 iron, 4 sulfur cluster binding"/>
    <property type="evidence" value="ECO:0007669"/>
    <property type="project" value="UniProtKB-KW"/>
</dbReference>
<dbReference type="PROSITE" id="PS51379">
    <property type="entry name" value="4FE4S_FER_2"/>
    <property type="match status" value="2"/>
</dbReference>